<dbReference type="EMBL" id="VIFX01000011">
    <property type="protein sequence ID" value="TQR86635.1"/>
    <property type="molecule type" value="Genomic_DNA"/>
</dbReference>
<name>A0A544W327_9MYCO</name>
<dbReference type="PANTHER" id="PTHR39180:SF2">
    <property type="entry name" value="DUF1641 DOMAIN-CONTAINING PROTEIN"/>
    <property type="match status" value="1"/>
</dbReference>
<evidence type="ECO:0000313" key="2">
    <source>
        <dbReference type="Proteomes" id="UP000315759"/>
    </source>
</evidence>
<proteinExistence type="predicted"/>
<organism evidence="1 2">
    <name type="scientific">Mycolicibacterium hodleri</name>
    <dbReference type="NCBI Taxonomy" id="49897"/>
    <lineage>
        <taxon>Bacteria</taxon>
        <taxon>Bacillati</taxon>
        <taxon>Actinomycetota</taxon>
        <taxon>Actinomycetes</taxon>
        <taxon>Mycobacteriales</taxon>
        <taxon>Mycobacteriaceae</taxon>
        <taxon>Mycolicibacterium</taxon>
    </lineage>
</organism>
<evidence type="ECO:0000313" key="1">
    <source>
        <dbReference type="EMBL" id="TQR86635.1"/>
    </source>
</evidence>
<comment type="caution">
    <text evidence="1">The sequence shown here is derived from an EMBL/GenBank/DDBJ whole genome shotgun (WGS) entry which is preliminary data.</text>
</comment>
<dbReference type="AlphaFoldDB" id="A0A544W327"/>
<keyword evidence="2" id="KW-1185">Reference proteome</keyword>
<reference evidence="1 2" key="1">
    <citation type="submission" date="2018-10" db="EMBL/GenBank/DDBJ databases">
        <title>Draft genome of Mycobacterium hodleri strain B.</title>
        <authorList>
            <person name="Amande T.J."/>
            <person name="Mcgenity T.J."/>
        </authorList>
    </citation>
    <scope>NUCLEOTIDE SEQUENCE [LARGE SCALE GENOMIC DNA]</scope>
    <source>
        <strain evidence="1 2">B</strain>
    </source>
</reference>
<protein>
    <submittedName>
        <fullName evidence="1">DUF1641 domain-containing protein</fullName>
    </submittedName>
</protein>
<dbReference type="InterPro" id="IPR012440">
    <property type="entry name" value="DUF1641"/>
</dbReference>
<sequence>MTAHAQALELSPSERVRAKLDDPRVAESLNDLLDHADLLAILVSGLDGLMQRSDEISDSLTAAIREFKGAAGDPSLASSIPGFESLRSVDLAGLAESFATLSDKVIVATPALNSLLGSRLTDPQATEVLTQLGDALVEAKADAARDPRGPKGLFAILKTTKDPDVIRGLGFLLQVAKAFGRQLR</sequence>
<dbReference type="PANTHER" id="PTHR39180">
    <property type="match status" value="1"/>
</dbReference>
<dbReference type="Pfam" id="PF07849">
    <property type="entry name" value="DUF1641"/>
    <property type="match status" value="1"/>
</dbReference>
<dbReference type="Proteomes" id="UP000315759">
    <property type="component" value="Unassembled WGS sequence"/>
</dbReference>
<gene>
    <name evidence="1" type="ORF">D8S82_10830</name>
</gene>
<accession>A0A544W327</accession>